<evidence type="ECO:0000313" key="10">
    <source>
        <dbReference type="Proteomes" id="UP000035642"/>
    </source>
</evidence>
<evidence type="ECO:0000256" key="4">
    <source>
        <dbReference type="ARBA" id="ARBA00023242"/>
    </source>
</evidence>
<dbReference type="FunFam" id="3.40.50.1010:FF:000006">
    <property type="entry name" value="rRNA-processing protein UTP23 homolog"/>
    <property type="match status" value="1"/>
</dbReference>
<comment type="function">
    <text evidence="5">Involved in rRNA-processing and ribosome biogenesis.</text>
</comment>
<feature type="region of interest" description="Disordered" evidence="8">
    <location>
        <begin position="180"/>
        <end position="209"/>
    </location>
</feature>
<accession>A0A158P924</accession>
<dbReference type="WBParaSite" id="ACAC_0000773801-mRNA-1">
    <property type="protein sequence ID" value="ACAC_0000773801-mRNA-1"/>
    <property type="gene ID" value="ACAC_0000773801"/>
</dbReference>
<reference evidence="10" key="1">
    <citation type="submission" date="2012-09" db="EMBL/GenBank/DDBJ databases">
        <authorList>
            <person name="Martin A.A."/>
        </authorList>
    </citation>
    <scope>NUCLEOTIDE SEQUENCE</scope>
</reference>
<sequence>MKVKRIKRANRILTFFKYNYNFVPPFRVLVDGTFCKAALANKINLREQMPKYLGGDVEIVTTKCVLAELEILGSPVYGALVICRQFVVDICPHTPCRTPAECLAHLARRAAKKGTRYIIATNDDFLADKLRTIAGTPILYIKYNAILLDRVSQVLYLSSKYSNEGANPLSCKKKKVVLTKQTKEPRAKGRRKRSKRQRTIPMGSTESAG</sequence>
<dbReference type="Pfam" id="PF04900">
    <property type="entry name" value="Fcf1"/>
    <property type="match status" value="1"/>
</dbReference>
<keyword evidence="4" id="KW-0539">Nucleus</keyword>
<dbReference type="AlphaFoldDB" id="A0A158P924"/>
<comment type="similarity">
    <text evidence="6">Belongs to the UTP23/FCF1 family. UTP23 subfamily.</text>
</comment>
<dbReference type="STRING" id="6313.A0A158P924"/>
<dbReference type="PANTHER" id="PTHR12416">
    <property type="entry name" value="RRNA-PROCESSING PROTEIN UTP23 HOMOLOG"/>
    <property type="match status" value="1"/>
</dbReference>
<organism evidence="10 11">
    <name type="scientific">Angiostrongylus cantonensis</name>
    <name type="common">Rat lungworm</name>
    <dbReference type="NCBI Taxonomy" id="6313"/>
    <lineage>
        <taxon>Eukaryota</taxon>
        <taxon>Metazoa</taxon>
        <taxon>Ecdysozoa</taxon>
        <taxon>Nematoda</taxon>
        <taxon>Chromadorea</taxon>
        <taxon>Rhabditida</taxon>
        <taxon>Rhabditina</taxon>
        <taxon>Rhabditomorpha</taxon>
        <taxon>Strongyloidea</taxon>
        <taxon>Metastrongylidae</taxon>
        <taxon>Angiostrongylus</taxon>
    </lineage>
</organism>
<dbReference type="GO" id="GO:0006364">
    <property type="term" value="P:rRNA processing"/>
    <property type="evidence" value="ECO:0007669"/>
    <property type="project" value="UniProtKB-KW"/>
</dbReference>
<reference evidence="11" key="2">
    <citation type="submission" date="2016-04" db="UniProtKB">
        <authorList>
            <consortium name="WormBaseParasite"/>
        </authorList>
    </citation>
    <scope>IDENTIFICATION</scope>
</reference>
<evidence type="ECO:0000259" key="9">
    <source>
        <dbReference type="Pfam" id="PF24779"/>
    </source>
</evidence>
<comment type="subcellular location">
    <subcellularLocation>
        <location evidence="1">Nucleus</location>
        <location evidence="1">Nucleolus</location>
    </subcellularLocation>
</comment>
<feature type="compositionally biased region" description="Basic residues" evidence="8">
    <location>
        <begin position="188"/>
        <end position="198"/>
    </location>
</feature>
<evidence type="ECO:0000313" key="11">
    <source>
        <dbReference type="WBParaSite" id="ACAC_0000773801-mRNA-1"/>
    </source>
</evidence>
<dbReference type="Gene3D" id="3.40.50.1010">
    <property type="entry name" value="5'-nuclease"/>
    <property type="match status" value="1"/>
</dbReference>
<evidence type="ECO:0000256" key="2">
    <source>
        <dbReference type="ARBA" id="ARBA00022517"/>
    </source>
</evidence>
<evidence type="ECO:0000256" key="5">
    <source>
        <dbReference type="ARBA" id="ARBA00037300"/>
    </source>
</evidence>
<keyword evidence="3" id="KW-0698">rRNA processing</keyword>
<feature type="domain" description="UTP23 sensor motif region" evidence="9">
    <location>
        <begin position="167"/>
        <end position="175"/>
    </location>
</feature>
<protein>
    <recommendedName>
        <fullName evidence="7">rRNA-processing protein UTP23 homolog</fullName>
    </recommendedName>
</protein>
<dbReference type="Proteomes" id="UP000035642">
    <property type="component" value="Unassembled WGS sequence"/>
</dbReference>
<dbReference type="Pfam" id="PF24779">
    <property type="entry name" value="UTP23_sensor"/>
    <property type="match status" value="1"/>
</dbReference>
<keyword evidence="10" id="KW-1185">Reference proteome</keyword>
<dbReference type="GO" id="GO:0032040">
    <property type="term" value="C:small-subunit processome"/>
    <property type="evidence" value="ECO:0007669"/>
    <property type="project" value="InterPro"/>
</dbReference>
<keyword evidence="2" id="KW-0690">Ribosome biogenesis</keyword>
<dbReference type="InterPro" id="IPR029060">
    <property type="entry name" value="PIN-like_dom_sf"/>
</dbReference>
<name>A0A158P924_ANGCA</name>
<evidence type="ECO:0000256" key="1">
    <source>
        <dbReference type="ARBA" id="ARBA00004604"/>
    </source>
</evidence>
<dbReference type="SUPFAM" id="SSF88723">
    <property type="entry name" value="PIN domain-like"/>
    <property type="match status" value="1"/>
</dbReference>
<evidence type="ECO:0000256" key="3">
    <source>
        <dbReference type="ARBA" id="ARBA00022552"/>
    </source>
</evidence>
<evidence type="ECO:0000256" key="8">
    <source>
        <dbReference type="SAM" id="MobiDB-lite"/>
    </source>
</evidence>
<dbReference type="CDD" id="cd09866">
    <property type="entry name" value="PIN_Fcf1-Utp23-H"/>
    <property type="match status" value="1"/>
</dbReference>
<proteinExistence type="inferred from homology"/>
<dbReference type="InterPro" id="IPR057776">
    <property type="entry name" value="UTP23_sensor"/>
</dbReference>
<evidence type="ECO:0000256" key="7">
    <source>
        <dbReference type="ARBA" id="ARBA00071400"/>
    </source>
</evidence>
<evidence type="ECO:0000256" key="6">
    <source>
        <dbReference type="ARBA" id="ARBA00038503"/>
    </source>
</evidence>
<dbReference type="InterPro" id="IPR006984">
    <property type="entry name" value="Fcf1/UTP23"/>
</dbReference>